<keyword evidence="4 6" id="KW-1133">Transmembrane helix</keyword>
<evidence type="ECO:0000313" key="9">
    <source>
        <dbReference type="Proteomes" id="UP001209701"/>
    </source>
</evidence>
<protein>
    <submittedName>
        <fullName evidence="8">Cation transporter</fullName>
    </submittedName>
</protein>
<reference evidence="8 9" key="1">
    <citation type="submission" date="2021-11" db="EMBL/GenBank/DDBJ databases">
        <authorList>
            <person name="Liang Q."/>
            <person name="Mou H."/>
            <person name="Liu Z."/>
        </authorList>
    </citation>
    <scope>NUCLEOTIDE SEQUENCE [LARGE SCALE GENOMIC DNA]</scope>
    <source>
        <strain evidence="8 9">CHU3</strain>
    </source>
</reference>
<feature type="transmembrane region" description="Helical" evidence="6">
    <location>
        <begin position="25"/>
        <end position="43"/>
    </location>
</feature>
<dbReference type="PANTHER" id="PTHR43840:SF15">
    <property type="entry name" value="MITOCHONDRIAL METAL TRANSPORTER 1-RELATED"/>
    <property type="match status" value="1"/>
</dbReference>
<dbReference type="RefSeq" id="WP_263573747.1">
    <property type="nucleotide sequence ID" value="NZ_JAJIRN010000012.1"/>
</dbReference>
<feature type="domain" description="Cation efflux protein transmembrane" evidence="7">
    <location>
        <begin position="26"/>
        <end position="198"/>
    </location>
</feature>
<accession>A0ABT2YM85</accession>
<evidence type="ECO:0000256" key="5">
    <source>
        <dbReference type="ARBA" id="ARBA00023136"/>
    </source>
</evidence>
<gene>
    <name evidence="8" type="ORF">LNV07_24035</name>
</gene>
<keyword evidence="2" id="KW-0813">Transport</keyword>
<dbReference type="PANTHER" id="PTHR43840">
    <property type="entry name" value="MITOCHONDRIAL METAL TRANSPORTER 1-RELATED"/>
    <property type="match status" value="1"/>
</dbReference>
<name>A0ABT2YM85_9BURK</name>
<keyword evidence="5 6" id="KW-0472">Membrane</keyword>
<evidence type="ECO:0000256" key="3">
    <source>
        <dbReference type="ARBA" id="ARBA00022692"/>
    </source>
</evidence>
<dbReference type="Gene3D" id="1.20.1510.10">
    <property type="entry name" value="Cation efflux protein transmembrane domain"/>
    <property type="match status" value="1"/>
</dbReference>
<evidence type="ECO:0000259" key="7">
    <source>
        <dbReference type="Pfam" id="PF01545"/>
    </source>
</evidence>
<feature type="transmembrane region" description="Helical" evidence="6">
    <location>
        <begin position="86"/>
        <end position="104"/>
    </location>
</feature>
<evidence type="ECO:0000256" key="1">
    <source>
        <dbReference type="ARBA" id="ARBA00004141"/>
    </source>
</evidence>
<dbReference type="InterPro" id="IPR027469">
    <property type="entry name" value="Cation_efflux_TMD_sf"/>
</dbReference>
<comment type="caution">
    <text evidence="8">The sequence shown here is derived from an EMBL/GenBank/DDBJ whole genome shotgun (WGS) entry which is preliminary data.</text>
</comment>
<evidence type="ECO:0000256" key="6">
    <source>
        <dbReference type="SAM" id="Phobius"/>
    </source>
</evidence>
<dbReference type="Proteomes" id="UP001209701">
    <property type="component" value="Unassembled WGS sequence"/>
</dbReference>
<feature type="transmembrane region" description="Helical" evidence="6">
    <location>
        <begin position="116"/>
        <end position="136"/>
    </location>
</feature>
<keyword evidence="9" id="KW-1185">Reference proteome</keyword>
<dbReference type="Pfam" id="PF01545">
    <property type="entry name" value="Cation_efflux"/>
    <property type="match status" value="1"/>
</dbReference>
<keyword evidence="3 6" id="KW-0812">Transmembrane</keyword>
<organism evidence="8 9">
    <name type="scientific">Roseateles oligotrophus</name>
    <dbReference type="NCBI Taxonomy" id="1769250"/>
    <lineage>
        <taxon>Bacteria</taxon>
        <taxon>Pseudomonadati</taxon>
        <taxon>Pseudomonadota</taxon>
        <taxon>Betaproteobacteria</taxon>
        <taxon>Burkholderiales</taxon>
        <taxon>Sphaerotilaceae</taxon>
        <taxon>Roseateles</taxon>
    </lineage>
</organism>
<feature type="transmembrane region" description="Helical" evidence="6">
    <location>
        <begin position="63"/>
        <end position="79"/>
    </location>
</feature>
<proteinExistence type="predicted"/>
<comment type="subcellular location">
    <subcellularLocation>
        <location evidence="1">Membrane</location>
        <topology evidence="1">Multi-pass membrane protein</topology>
    </subcellularLocation>
</comment>
<dbReference type="EMBL" id="JAJIRN010000012">
    <property type="protein sequence ID" value="MCV2371171.1"/>
    <property type="molecule type" value="Genomic_DNA"/>
</dbReference>
<feature type="transmembrane region" description="Helical" evidence="6">
    <location>
        <begin position="156"/>
        <end position="173"/>
    </location>
</feature>
<dbReference type="InterPro" id="IPR050291">
    <property type="entry name" value="CDF_Transporter"/>
</dbReference>
<evidence type="ECO:0000256" key="2">
    <source>
        <dbReference type="ARBA" id="ARBA00022448"/>
    </source>
</evidence>
<dbReference type="SUPFAM" id="SSF161111">
    <property type="entry name" value="Cation efflux protein transmembrane domain-like"/>
    <property type="match status" value="1"/>
</dbReference>
<dbReference type="InterPro" id="IPR058533">
    <property type="entry name" value="Cation_efflux_TM"/>
</dbReference>
<evidence type="ECO:0000313" key="8">
    <source>
        <dbReference type="EMBL" id="MCV2371171.1"/>
    </source>
</evidence>
<sequence length="221" mass="23100">MSAHCCNHDAPAASAITNLPRYRRVLWIALAVNAAMFFVELAAGGTSGSLALIADAVDFGADALNYGVTLAVLSAALAWRARAAMLKAVSMIAFGGFVLAKAVWNLSHGLTPDAPTMGMVGLLALAANLGVAWLLYAFRDGDSNMRSVWLCTRNDAIGNLAVLAAALGVFGTGSAWPDLLVASVMASLALRGGWQVLSLARAELREPVSRHAEHGHEGHKH</sequence>
<evidence type="ECO:0000256" key="4">
    <source>
        <dbReference type="ARBA" id="ARBA00022989"/>
    </source>
</evidence>